<proteinExistence type="predicted"/>
<gene>
    <name evidence="1" type="ORF">BV22DRAFT_1040003</name>
</gene>
<evidence type="ECO:0000313" key="2">
    <source>
        <dbReference type="Proteomes" id="UP000790709"/>
    </source>
</evidence>
<dbReference type="EMBL" id="MU266591">
    <property type="protein sequence ID" value="KAH7920280.1"/>
    <property type="molecule type" value="Genomic_DNA"/>
</dbReference>
<organism evidence="1 2">
    <name type="scientific">Leucogyrophana mollusca</name>
    <dbReference type="NCBI Taxonomy" id="85980"/>
    <lineage>
        <taxon>Eukaryota</taxon>
        <taxon>Fungi</taxon>
        <taxon>Dikarya</taxon>
        <taxon>Basidiomycota</taxon>
        <taxon>Agaricomycotina</taxon>
        <taxon>Agaricomycetes</taxon>
        <taxon>Agaricomycetidae</taxon>
        <taxon>Boletales</taxon>
        <taxon>Boletales incertae sedis</taxon>
        <taxon>Leucogyrophana</taxon>
    </lineage>
</organism>
<name>A0ACB8B3H8_9AGAM</name>
<accession>A0ACB8B3H8</accession>
<dbReference type="Proteomes" id="UP000790709">
    <property type="component" value="Unassembled WGS sequence"/>
</dbReference>
<reference evidence="1" key="1">
    <citation type="journal article" date="2021" name="New Phytol.">
        <title>Evolutionary innovations through gain and loss of genes in the ectomycorrhizal Boletales.</title>
        <authorList>
            <person name="Wu G."/>
            <person name="Miyauchi S."/>
            <person name="Morin E."/>
            <person name="Kuo A."/>
            <person name="Drula E."/>
            <person name="Varga T."/>
            <person name="Kohler A."/>
            <person name="Feng B."/>
            <person name="Cao Y."/>
            <person name="Lipzen A."/>
            <person name="Daum C."/>
            <person name="Hundley H."/>
            <person name="Pangilinan J."/>
            <person name="Johnson J."/>
            <person name="Barry K."/>
            <person name="LaButti K."/>
            <person name="Ng V."/>
            <person name="Ahrendt S."/>
            <person name="Min B."/>
            <person name="Choi I.G."/>
            <person name="Park H."/>
            <person name="Plett J.M."/>
            <person name="Magnuson J."/>
            <person name="Spatafora J.W."/>
            <person name="Nagy L.G."/>
            <person name="Henrissat B."/>
            <person name="Grigoriev I.V."/>
            <person name="Yang Z.L."/>
            <person name="Xu J."/>
            <person name="Martin F.M."/>
        </authorList>
    </citation>
    <scope>NUCLEOTIDE SEQUENCE</scope>
    <source>
        <strain evidence="1">KUC20120723A-06</strain>
    </source>
</reference>
<comment type="caution">
    <text evidence="1">The sequence shown here is derived from an EMBL/GenBank/DDBJ whole genome shotgun (WGS) entry which is preliminary data.</text>
</comment>
<protein>
    <submittedName>
        <fullName evidence="1">Uncharacterized protein</fullName>
    </submittedName>
</protein>
<evidence type="ECO:0000313" key="1">
    <source>
        <dbReference type="EMBL" id="KAH7920280.1"/>
    </source>
</evidence>
<sequence length="293" mass="32418">MAPSFPAYRPTLDESLYYLDAEALAFFKSLTGIDDDVALKEHILAVQAKAYAFAPYPCIRMLSFTRLKISKLPAYQGVLALGREREGAILLDIGCCFGNDARKAVVDGFPVRNVLVSDLRRELWDFGHELFKSTPETFPAHFIAGDALEPSMLEITPPLSASESPDATCPDLSTLTSLNPVRGYVSAIHASSFFHLFGEAKQLHLARALAGLLSPLPGSVIFGSHVARRDEKGLLAEELYGQRFEMFCHCPASWEEMWDLVFEKGSVSIKGDLKPVSKDGETFWVLVWSVTRI</sequence>
<keyword evidence="2" id="KW-1185">Reference proteome</keyword>